<evidence type="ECO:0000313" key="15">
    <source>
        <dbReference type="Proteomes" id="UP000515121"/>
    </source>
</evidence>
<reference evidence="16" key="1">
    <citation type="submission" date="2025-08" db="UniProtKB">
        <authorList>
            <consortium name="RefSeq"/>
        </authorList>
    </citation>
    <scope>IDENTIFICATION</scope>
    <source>
        <tissue evidence="16">Fruit stalk</tissue>
    </source>
</reference>
<dbReference type="SUPFAM" id="SSF51126">
    <property type="entry name" value="Pectin lyase-like"/>
    <property type="match status" value="1"/>
</dbReference>
<evidence type="ECO:0000256" key="7">
    <source>
        <dbReference type="ARBA" id="ARBA00022737"/>
    </source>
</evidence>
<evidence type="ECO:0000256" key="6">
    <source>
        <dbReference type="ARBA" id="ARBA00022729"/>
    </source>
</evidence>
<dbReference type="InterPro" id="IPR000743">
    <property type="entry name" value="Glyco_hydro_28"/>
</dbReference>
<sequence>FTDGKSSFFFVQDPSSIAYVICLVSLITIFVTAKAQRNVFNVLSYGAAGNGLIDDSLAFMKAWKDTCSAAAGTPTLIIPKGKIFLVHQIIFTGPCKSNKINVKLSGTIIAPNGPDQWKAADLSTWLAFQGVNGLTIDGLGMIDGRGKGWWDRSCKFHRGQQGCITLAPTVLKFENCNNIHMSNIKFHNSPQTHVLILGCQNVDFGFLTIQDPGTSPNTDGIHIQVARNVSIHNSQFSDGDDCISIGDRTSDISITDISCGPGHGVSIGSLGRGGADVQVNNINVRRVNFRGTTNGVRIKTWQGGRGIVRNVSFSNINFQAVANPIIIDQFYCDIPNSCRKSNTAVHISGVRFSQLFGTSKTKVGINLNCSSNIPCTGITLEDIHLASATSDSQLISSCNNAFGLNRGIIDPKSCLRKII</sequence>
<feature type="active site" evidence="12">
    <location>
        <position position="263"/>
    </location>
</feature>
<keyword evidence="14" id="KW-0472">Membrane</keyword>
<evidence type="ECO:0000256" key="14">
    <source>
        <dbReference type="SAM" id="Phobius"/>
    </source>
</evidence>
<evidence type="ECO:0000256" key="3">
    <source>
        <dbReference type="ARBA" id="ARBA00012736"/>
    </source>
</evidence>
<comment type="similarity">
    <text evidence="2 13">Belongs to the glycosyl hydrolase 28 family.</text>
</comment>
<dbReference type="Proteomes" id="UP000515121">
    <property type="component" value="Unplaced"/>
</dbReference>
<evidence type="ECO:0000256" key="5">
    <source>
        <dbReference type="ARBA" id="ARBA00022525"/>
    </source>
</evidence>
<protein>
    <recommendedName>
        <fullName evidence="3">endo-polygalacturonase</fullName>
        <ecNumber evidence="3">3.2.1.15</ecNumber>
    </recommendedName>
</protein>
<evidence type="ECO:0000256" key="2">
    <source>
        <dbReference type="ARBA" id="ARBA00008834"/>
    </source>
</evidence>
<evidence type="ECO:0000256" key="4">
    <source>
        <dbReference type="ARBA" id="ARBA00022512"/>
    </source>
</evidence>
<proteinExistence type="inferred from homology"/>
<dbReference type="AlphaFoldDB" id="A0A6P5WZ06"/>
<keyword evidence="14" id="KW-1133">Transmembrane helix</keyword>
<dbReference type="Pfam" id="PF00295">
    <property type="entry name" value="Glyco_hydro_28"/>
    <property type="match status" value="1"/>
</dbReference>
<keyword evidence="5" id="KW-0964">Secreted</keyword>
<keyword evidence="8 13" id="KW-0378">Hydrolase</keyword>
<keyword evidence="4" id="KW-0134">Cell wall</keyword>
<keyword evidence="6" id="KW-0732">Signal</keyword>
<keyword evidence="15" id="KW-1185">Reference proteome</keyword>
<gene>
    <name evidence="16" type="primary">LOC111278386</name>
</gene>
<dbReference type="FunFam" id="2.160.20.10:FF:000032">
    <property type="entry name" value="Pectin lyase-like superfamily protein"/>
    <property type="match status" value="1"/>
</dbReference>
<dbReference type="GeneID" id="111278386"/>
<evidence type="ECO:0000256" key="10">
    <source>
        <dbReference type="ARBA" id="ARBA00023316"/>
    </source>
</evidence>
<evidence type="ECO:0000256" key="9">
    <source>
        <dbReference type="ARBA" id="ARBA00023295"/>
    </source>
</evidence>
<dbReference type="InterPro" id="IPR011050">
    <property type="entry name" value="Pectin_lyase_fold/virulence"/>
</dbReference>
<dbReference type="RefSeq" id="XP_022720772.1">
    <property type="nucleotide sequence ID" value="XM_022865037.1"/>
</dbReference>
<evidence type="ECO:0000313" key="16">
    <source>
        <dbReference type="RefSeq" id="XP_022720772.1"/>
    </source>
</evidence>
<dbReference type="SMART" id="SM00710">
    <property type="entry name" value="PbH1"/>
    <property type="match status" value="5"/>
</dbReference>
<dbReference type="GO" id="GO:0071555">
    <property type="term" value="P:cell wall organization"/>
    <property type="evidence" value="ECO:0007669"/>
    <property type="project" value="UniProtKB-KW"/>
</dbReference>
<comment type="subcellular location">
    <subcellularLocation>
        <location evidence="1">Secreted</location>
        <location evidence="1">Cell wall</location>
    </subcellularLocation>
</comment>
<evidence type="ECO:0000256" key="13">
    <source>
        <dbReference type="RuleBase" id="RU361169"/>
    </source>
</evidence>
<organism evidence="15 16">
    <name type="scientific">Durio zibethinus</name>
    <name type="common">Durian</name>
    <dbReference type="NCBI Taxonomy" id="66656"/>
    <lineage>
        <taxon>Eukaryota</taxon>
        <taxon>Viridiplantae</taxon>
        <taxon>Streptophyta</taxon>
        <taxon>Embryophyta</taxon>
        <taxon>Tracheophyta</taxon>
        <taxon>Spermatophyta</taxon>
        <taxon>Magnoliopsida</taxon>
        <taxon>eudicotyledons</taxon>
        <taxon>Gunneridae</taxon>
        <taxon>Pentapetalae</taxon>
        <taxon>rosids</taxon>
        <taxon>malvids</taxon>
        <taxon>Malvales</taxon>
        <taxon>Malvaceae</taxon>
        <taxon>Helicteroideae</taxon>
        <taxon>Durio</taxon>
    </lineage>
</organism>
<evidence type="ECO:0000256" key="8">
    <source>
        <dbReference type="ARBA" id="ARBA00022801"/>
    </source>
</evidence>
<dbReference type="GO" id="GO:0005975">
    <property type="term" value="P:carbohydrate metabolic process"/>
    <property type="evidence" value="ECO:0007669"/>
    <property type="project" value="InterPro"/>
</dbReference>
<evidence type="ECO:0000256" key="12">
    <source>
        <dbReference type="PROSITE-ProRule" id="PRU10052"/>
    </source>
</evidence>
<feature type="non-terminal residue" evidence="16">
    <location>
        <position position="1"/>
    </location>
</feature>
<evidence type="ECO:0000256" key="11">
    <source>
        <dbReference type="ARBA" id="ARBA00034074"/>
    </source>
</evidence>
<dbReference type="PANTHER" id="PTHR31375">
    <property type="match status" value="1"/>
</dbReference>
<name>A0A6P5WZ06_DURZI</name>
<dbReference type="InterPro" id="IPR006626">
    <property type="entry name" value="PbH1"/>
</dbReference>
<comment type="catalytic activity">
    <reaction evidence="11">
        <text>(1,4-alpha-D-galacturonosyl)n+m + H2O = (1,4-alpha-D-galacturonosyl)n + (1,4-alpha-D-galacturonosyl)m.</text>
        <dbReference type="EC" id="3.2.1.15"/>
    </reaction>
</comment>
<dbReference type="OrthoDB" id="187139at2759"/>
<evidence type="ECO:0000256" key="1">
    <source>
        <dbReference type="ARBA" id="ARBA00004191"/>
    </source>
</evidence>
<dbReference type="KEGG" id="dzi:111278386"/>
<accession>A0A6P5WZ06</accession>
<keyword evidence="14" id="KW-0812">Transmembrane</keyword>
<keyword evidence="7" id="KW-0677">Repeat</keyword>
<feature type="transmembrane region" description="Helical" evidence="14">
    <location>
        <begin position="16"/>
        <end position="33"/>
    </location>
</feature>
<keyword evidence="10" id="KW-0961">Cell wall biogenesis/degradation</keyword>
<keyword evidence="9 13" id="KW-0326">Glycosidase</keyword>
<dbReference type="InterPro" id="IPR012334">
    <property type="entry name" value="Pectin_lyas_fold"/>
</dbReference>
<dbReference type="EC" id="3.2.1.15" evidence="3"/>
<dbReference type="Gene3D" id="2.160.20.10">
    <property type="entry name" value="Single-stranded right-handed beta-helix, Pectin lyase-like"/>
    <property type="match status" value="1"/>
</dbReference>
<dbReference type="PROSITE" id="PS00502">
    <property type="entry name" value="POLYGALACTURONASE"/>
    <property type="match status" value="1"/>
</dbReference>
<dbReference type="GO" id="GO:0004650">
    <property type="term" value="F:polygalacturonase activity"/>
    <property type="evidence" value="ECO:0007669"/>
    <property type="project" value="UniProtKB-EC"/>
</dbReference>